<feature type="chain" id="PRO_5045573873" description="Secreted protein" evidence="1">
    <location>
        <begin position="31"/>
        <end position="136"/>
    </location>
</feature>
<evidence type="ECO:0000313" key="2">
    <source>
        <dbReference type="EMBL" id="MFC4492778.1"/>
    </source>
</evidence>
<comment type="caution">
    <text evidence="2">The sequence shown here is derived from an EMBL/GenBank/DDBJ whole genome shotgun (WGS) entry which is preliminary data.</text>
</comment>
<dbReference type="EMBL" id="JBHSFH010000002">
    <property type="protein sequence ID" value="MFC4492778.1"/>
    <property type="molecule type" value="Genomic_DNA"/>
</dbReference>
<keyword evidence="1" id="KW-0732">Signal</keyword>
<dbReference type="Proteomes" id="UP001595997">
    <property type="component" value="Unassembled WGS sequence"/>
</dbReference>
<protein>
    <recommendedName>
        <fullName evidence="4">Secreted protein</fullName>
    </recommendedName>
</protein>
<sequence>MKIRKSLAVLGASATLALGFGGAVAPAAQAEVPRWGGNAAYSQTNLHTGTVEQGIPRRSFGGAEMMPPAAAASLRCWNPALSGRSFAVSCSGSRYYVYTDCTNDRRYIVGPLSGAKRVRITCPAGSQAMDGGAYGY</sequence>
<name>A0ABV9A2A4_9ACTN</name>
<evidence type="ECO:0000313" key="3">
    <source>
        <dbReference type="Proteomes" id="UP001595997"/>
    </source>
</evidence>
<accession>A0ABV9A2A4</accession>
<proteinExistence type="predicted"/>
<dbReference type="RefSeq" id="WP_386440902.1">
    <property type="nucleotide sequence ID" value="NZ_JBHSFH010000002.1"/>
</dbReference>
<keyword evidence="3" id="KW-1185">Reference proteome</keyword>
<gene>
    <name evidence="2" type="ORF">ACFPA8_01335</name>
</gene>
<reference evidence="3" key="1">
    <citation type="journal article" date="2019" name="Int. J. Syst. Evol. Microbiol.">
        <title>The Global Catalogue of Microorganisms (GCM) 10K type strain sequencing project: providing services to taxonomists for standard genome sequencing and annotation.</title>
        <authorList>
            <consortium name="The Broad Institute Genomics Platform"/>
            <consortium name="The Broad Institute Genome Sequencing Center for Infectious Disease"/>
            <person name="Wu L."/>
            <person name="Ma J."/>
        </authorList>
    </citation>
    <scope>NUCLEOTIDE SEQUENCE [LARGE SCALE GENOMIC DNA]</scope>
    <source>
        <strain evidence="3">CGMCC 4.7357</strain>
    </source>
</reference>
<evidence type="ECO:0008006" key="4">
    <source>
        <dbReference type="Google" id="ProtNLM"/>
    </source>
</evidence>
<evidence type="ECO:0000256" key="1">
    <source>
        <dbReference type="SAM" id="SignalP"/>
    </source>
</evidence>
<feature type="signal peptide" evidence="1">
    <location>
        <begin position="1"/>
        <end position="30"/>
    </location>
</feature>
<organism evidence="2 3">
    <name type="scientific">Streptomyces ovatisporus</name>
    <dbReference type="NCBI Taxonomy" id="1128682"/>
    <lineage>
        <taxon>Bacteria</taxon>
        <taxon>Bacillati</taxon>
        <taxon>Actinomycetota</taxon>
        <taxon>Actinomycetes</taxon>
        <taxon>Kitasatosporales</taxon>
        <taxon>Streptomycetaceae</taxon>
        <taxon>Streptomyces</taxon>
    </lineage>
</organism>